<dbReference type="OrthoDB" id="6758518at2759"/>
<name>A0A9P0GFQ9_9CUCU</name>
<dbReference type="EMBL" id="OV651820">
    <property type="protein sequence ID" value="CAH1114230.1"/>
    <property type="molecule type" value="Genomic_DNA"/>
</dbReference>
<evidence type="ECO:0000313" key="1">
    <source>
        <dbReference type="EMBL" id="CAH1114230.1"/>
    </source>
</evidence>
<gene>
    <name evidence="1" type="ORF">PSYICH_LOCUS14265</name>
</gene>
<accession>A0A9P0GFQ9</accession>
<proteinExistence type="predicted"/>
<evidence type="ECO:0000313" key="2">
    <source>
        <dbReference type="Proteomes" id="UP001153636"/>
    </source>
</evidence>
<dbReference type="AlphaFoldDB" id="A0A9P0GFQ9"/>
<organism evidence="1 2">
    <name type="scientific">Psylliodes chrysocephalus</name>
    <dbReference type="NCBI Taxonomy" id="3402493"/>
    <lineage>
        <taxon>Eukaryota</taxon>
        <taxon>Metazoa</taxon>
        <taxon>Ecdysozoa</taxon>
        <taxon>Arthropoda</taxon>
        <taxon>Hexapoda</taxon>
        <taxon>Insecta</taxon>
        <taxon>Pterygota</taxon>
        <taxon>Neoptera</taxon>
        <taxon>Endopterygota</taxon>
        <taxon>Coleoptera</taxon>
        <taxon>Polyphaga</taxon>
        <taxon>Cucujiformia</taxon>
        <taxon>Chrysomeloidea</taxon>
        <taxon>Chrysomelidae</taxon>
        <taxon>Galerucinae</taxon>
        <taxon>Alticini</taxon>
        <taxon>Psylliodes</taxon>
    </lineage>
</organism>
<protein>
    <submittedName>
        <fullName evidence="1">Uncharacterized protein</fullName>
    </submittedName>
</protein>
<keyword evidence="2" id="KW-1185">Reference proteome</keyword>
<dbReference type="Proteomes" id="UP001153636">
    <property type="component" value="Chromosome 8"/>
</dbReference>
<sequence length="162" mass="19482">MSNALFQYSIRNNVIIEQKILEKGHTQMECDAMHSLIERKMKNRFIHMPSDYINITRKARCNPFPIDTYFVTHGFFQNFSLASTWSYNSIRPGRKTNEPTMTDLRYLHHSPTQKQILFKINFDHELEPLLCRNAKYPNFNEYPALHNERLKIKYQKFKHLQE</sequence>
<reference evidence="1" key="1">
    <citation type="submission" date="2022-01" db="EMBL/GenBank/DDBJ databases">
        <authorList>
            <person name="King R."/>
        </authorList>
    </citation>
    <scope>NUCLEOTIDE SEQUENCE</scope>
</reference>